<keyword evidence="10" id="KW-1185">Reference proteome</keyword>
<gene>
    <name evidence="9" type="ORF">DFJ66_3046</name>
</gene>
<keyword evidence="6 7" id="KW-0472">Membrane</keyword>
<evidence type="ECO:0000256" key="5">
    <source>
        <dbReference type="ARBA" id="ARBA00022989"/>
    </source>
</evidence>
<dbReference type="Gene3D" id="1.20.1250.20">
    <property type="entry name" value="MFS general substrate transporter like domains"/>
    <property type="match status" value="1"/>
</dbReference>
<proteinExistence type="predicted"/>
<evidence type="ECO:0000256" key="6">
    <source>
        <dbReference type="ARBA" id="ARBA00023136"/>
    </source>
</evidence>
<comment type="caution">
    <text evidence="9">The sequence shown here is derived from an EMBL/GenBank/DDBJ whole genome shotgun (WGS) entry which is preliminary data.</text>
</comment>
<keyword evidence="5 7" id="KW-1133">Transmembrane helix</keyword>
<name>A0A495XE32_9PSEU</name>
<keyword evidence="4 7" id="KW-0812">Transmembrane</keyword>
<dbReference type="AlphaFoldDB" id="A0A495XE32"/>
<protein>
    <submittedName>
        <fullName evidence="9">EmrB/QacA subfamily drug resistance transporter</fullName>
    </submittedName>
</protein>
<evidence type="ECO:0000256" key="3">
    <source>
        <dbReference type="ARBA" id="ARBA00022475"/>
    </source>
</evidence>
<evidence type="ECO:0000313" key="10">
    <source>
        <dbReference type="Proteomes" id="UP000272729"/>
    </source>
</evidence>
<dbReference type="EMBL" id="RBXR01000001">
    <property type="protein sequence ID" value="RKT69808.1"/>
    <property type="molecule type" value="Genomic_DNA"/>
</dbReference>
<dbReference type="SUPFAM" id="SSF103473">
    <property type="entry name" value="MFS general substrate transporter"/>
    <property type="match status" value="1"/>
</dbReference>
<feature type="transmembrane region" description="Helical" evidence="7">
    <location>
        <begin position="301"/>
        <end position="322"/>
    </location>
</feature>
<accession>A0A495XE32</accession>
<feature type="transmembrane region" description="Helical" evidence="7">
    <location>
        <begin position="226"/>
        <end position="244"/>
    </location>
</feature>
<feature type="transmembrane region" description="Helical" evidence="7">
    <location>
        <begin position="107"/>
        <end position="128"/>
    </location>
</feature>
<evidence type="ECO:0000256" key="4">
    <source>
        <dbReference type="ARBA" id="ARBA00022692"/>
    </source>
</evidence>
<dbReference type="PANTHER" id="PTHR42718:SF48">
    <property type="entry name" value="CONSERVED TWO-DOMAIN MEMBRANE PROTEIN-RELATED"/>
    <property type="match status" value="1"/>
</dbReference>
<feature type="transmembrane region" description="Helical" evidence="7">
    <location>
        <begin position="198"/>
        <end position="220"/>
    </location>
</feature>
<evidence type="ECO:0000256" key="2">
    <source>
        <dbReference type="ARBA" id="ARBA00022448"/>
    </source>
</evidence>
<feature type="transmembrane region" description="Helical" evidence="7">
    <location>
        <begin position="431"/>
        <end position="450"/>
    </location>
</feature>
<dbReference type="Gene3D" id="1.20.1720.10">
    <property type="entry name" value="Multidrug resistance protein D"/>
    <property type="match status" value="1"/>
</dbReference>
<dbReference type="Proteomes" id="UP000272729">
    <property type="component" value="Unassembled WGS sequence"/>
</dbReference>
<feature type="transmembrane region" description="Helical" evidence="7">
    <location>
        <begin position="329"/>
        <end position="349"/>
    </location>
</feature>
<sequence>MVINSQVGARGVLALLCGAPFLAGLDQFVVNVAFPDIGADFPDHPLTHLGWVLSGYSIVFAALLVPAGRYADRVGHKRVFVAGLALFTLASAAAAASPGLWTLVAFRLVQAVGAAALTPTSLSLLLASVAPERRGHSVRIWAATGALASALGPVVGGLLVELSWRWIFLINVPVGVVLVVLALRVLPDHHGRDAGQALDLSGALLLTIGIGALAVGVVQANDWTPLNVLVSLVVAAIALAAFTARNLRHPAPLISRALVRVRTFSWSVVASLLFSATFAAGLLALVLWLQDVWGYSAIRTGLALAPGPLAVPVFAIGGQALLRRFAPAVLASVGCLLWAAGSVLLLASVGPVPDYLGAVLPGWLLAGIGVGLAFPTILSSATAELPPASSATGSAVVTMARQVGAVLGVSVLIAVLGRPSGYDAAHAAFQASWWTVAASGVVAAVVSWGISPRTVRTEA</sequence>
<feature type="transmembrane region" description="Helical" evidence="7">
    <location>
        <begin position="264"/>
        <end position="289"/>
    </location>
</feature>
<feature type="transmembrane region" description="Helical" evidence="7">
    <location>
        <begin position="46"/>
        <end position="67"/>
    </location>
</feature>
<keyword evidence="2" id="KW-0813">Transport</keyword>
<dbReference type="PRINTS" id="PR01036">
    <property type="entry name" value="TCRTETB"/>
</dbReference>
<comment type="subcellular location">
    <subcellularLocation>
        <location evidence="1">Cell membrane</location>
        <topology evidence="1">Multi-pass membrane protein</topology>
    </subcellularLocation>
</comment>
<dbReference type="InterPro" id="IPR004638">
    <property type="entry name" value="EmrB-like"/>
</dbReference>
<dbReference type="PANTHER" id="PTHR42718">
    <property type="entry name" value="MAJOR FACILITATOR SUPERFAMILY MULTIDRUG TRANSPORTER MFSC"/>
    <property type="match status" value="1"/>
</dbReference>
<evidence type="ECO:0000256" key="7">
    <source>
        <dbReference type="SAM" id="Phobius"/>
    </source>
</evidence>
<dbReference type="RefSeq" id="WP_121221835.1">
    <property type="nucleotide sequence ID" value="NZ_JBIUBA010000040.1"/>
</dbReference>
<dbReference type="Pfam" id="PF07690">
    <property type="entry name" value="MFS_1"/>
    <property type="match status" value="1"/>
</dbReference>
<dbReference type="InterPro" id="IPR011701">
    <property type="entry name" value="MFS"/>
</dbReference>
<dbReference type="CDD" id="cd17321">
    <property type="entry name" value="MFS_MMR_MDR_like"/>
    <property type="match status" value="1"/>
</dbReference>
<reference evidence="9 10" key="1">
    <citation type="submission" date="2018-10" db="EMBL/GenBank/DDBJ databases">
        <title>Sequencing the genomes of 1000 actinobacteria strains.</title>
        <authorList>
            <person name="Klenk H.-P."/>
        </authorList>
    </citation>
    <scope>NUCLEOTIDE SEQUENCE [LARGE SCALE GENOMIC DNA]</scope>
    <source>
        <strain evidence="9 10">DSM 43911</strain>
    </source>
</reference>
<feature type="transmembrane region" description="Helical" evidence="7">
    <location>
        <begin position="140"/>
        <end position="160"/>
    </location>
</feature>
<dbReference type="NCBIfam" id="TIGR00711">
    <property type="entry name" value="efflux_EmrB"/>
    <property type="match status" value="1"/>
</dbReference>
<feature type="transmembrane region" description="Helical" evidence="7">
    <location>
        <begin position="166"/>
        <end position="186"/>
    </location>
</feature>
<dbReference type="InterPro" id="IPR020846">
    <property type="entry name" value="MFS_dom"/>
</dbReference>
<evidence type="ECO:0000256" key="1">
    <source>
        <dbReference type="ARBA" id="ARBA00004651"/>
    </source>
</evidence>
<feature type="domain" description="Major facilitator superfamily (MFS) profile" evidence="8">
    <location>
        <begin position="12"/>
        <end position="455"/>
    </location>
</feature>
<dbReference type="GO" id="GO:0005886">
    <property type="term" value="C:plasma membrane"/>
    <property type="evidence" value="ECO:0007669"/>
    <property type="project" value="UniProtKB-SubCell"/>
</dbReference>
<feature type="transmembrane region" description="Helical" evidence="7">
    <location>
        <begin position="355"/>
        <end position="378"/>
    </location>
</feature>
<keyword evidence="3" id="KW-1003">Cell membrane</keyword>
<dbReference type="PROSITE" id="PS50850">
    <property type="entry name" value="MFS"/>
    <property type="match status" value="1"/>
</dbReference>
<feature type="transmembrane region" description="Helical" evidence="7">
    <location>
        <begin position="12"/>
        <end position="34"/>
    </location>
</feature>
<evidence type="ECO:0000259" key="8">
    <source>
        <dbReference type="PROSITE" id="PS50850"/>
    </source>
</evidence>
<feature type="transmembrane region" description="Helical" evidence="7">
    <location>
        <begin position="399"/>
        <end position="419"/>
    </location>
</feature>
<organism evidence="9 10">
    <name type="scientific">Saccharothrix variisporea</name>
    <dbReference type="NCBI Taxonomy" id="543527"/>
    <lineage>
        <taxon>Bacteria</taxon>
        <taxon>Bacillati</taxon>
        <taxon>Actinomycetota</taxon>
        <taxon>Actinomycetes</taxon>
        <taxon>Pseudonocardiales</taxon>
        <taxon>Pseudonocardiaceae</taxon>
        <taxon>Saccharothrix</taxon>
    </lineage>
</organism>
<dbReference type="InterPro" id="IPR036259">
    <property type="entry name" value="MFS_trans_sf"/>
</dbReference>
<dbReference type="OrthoDB" id="7375466at2"/>
<feature type="transmembrane region" description="Helical" evidence="7">
    <location>
        <begin position="79"/>
        <end position="101"/>
    </location>
</feature>
<dbReference type="GO" id="GO:0022857">
    <property type="term" value="F:transmembrane transporter activity"/>
    <property type="evidence" value="ECO:0007669"/>
    <property type="project" value="InterPro"/>
</dbReference>
<evidence type="ECO:0000313" key="9">
    <source>
        <dbReference type="EMBL" id="RKT69808.1"/>
    </source>
</evidence>